<evidence type="ECO:0000256" key="3">
    <source>
        <dbReference type="ARBA" id="ARBA00022729"/>
    </source>
</evidence>
<gene>
    <name evidence="12" type="ORF">AAHA92_25605</name>
</gene>
<reference evidence="12 13" key="1">
    <citation type="submission" date="2024-06" db="EMBL/GenBank/DDBJ databases">
        <title>A chromosome level genome sequence of Diviner's sage (Salvia divinorum).</title>
        <authorList>
            <person name="Ford S.A."/>
            <person name="Ro D.-K."/>
            <person name="Ness R.W."/>
            <person name="Phillips M.A."/>
        </authorList>
    </citation>
    <scope>NUCLEOTIDE SEQUENCE [LARGE SCALE GENOMIC DNA]</scope>
    <source>
        <strain evidence="12">SAF-2024a</strain>
        <tissue evidence="12">Leaf</tissue>
    </source>
</reference>
<evidence type="ECO:0000256" key="1">
    <source>
        <dbReference type="ARBA" id="ARBA00011073"/>
    </source>
</evidence>
<dbReference type="InterPro" id="IPR015500">
    <property type="entry name" value="Peptidase_S8_subtilisin-rel"/>
</dbReference>
<dbReference type="InterPro" id="IPR041469">
    <property type="entry name" value="Subtilisin-like_FN3"/>
</dbReference>
<accession>A0ABD1GDT7</accession>
<feature type="chain" id="PRO_5044806838" evidence="8">
    <location>
        <begin position="24"/>
        <end position="765"/>
    </location>
</feature>
<dbReference type="EMBL" id="JBEAFC010000009">
    <property type="protein sequence ID" value="KAL1541374.1"/>
    <property type="molecule type" value="Genomic_DNA"/>
</dbReference>
<dbReference type="GO" id="GO:0004252">
    <property type="term" value="F:serine-type endopeptidase activity"/>
    <property type="evidence" value="ECO:0007669"/>
    <property type="project" value="UniProtKB-UniRule"/>
</dbReference>
<comment type="caution">
    <text evidence="12">The sequence shown here is derived from an EMBL/GenBank/DDBJ whole genome shotgun (WGS) entry which is preliminary data.</text>
</comment>
<dbReference type="Gene3D" id="3.30.70.80">
    <property type="entry name" value="Peptidase S8 propeptide/proteinase inhibitor I9"/>
    <property type="match status" value="1"/>
</dbReference>
<dbReference type="PROSITE" id="PS51892">
    <property type="entry name" value="SUBTILASE"/>
    <property type="match status" value="1"/>
</dbReference>
<keyword evidence="5 7" id="KW-0720">Serine protease</keyword>
<dbReference type="Pfam" id="PF17766">
    <property type="entry name" value="fn3_6"/>
    <property type="match status" value="1"/>
</dbReference>
<dbReference type="InterPro" id="IPR045051">
    <property type="entry name" value="SBT"/>
</dbReference>
<evidence type="ECO:0000256" key="2">
    <source>
        <dbReference type="ARBA" id="ARBA00022670"/>
    </source>
</evidence>
<keyword evidence="2 7" id="KW-0645">Protease</keyword>
<dbReference type="Gene3D" id="3.50.30.30">
    <property type="match status" value="1"/>
</dbReference>
<sequence length="765" mass="81547">MKTSNTLLIFALCATLCLDRIAGFNKAYDDHERQTYIVYMGELPLDRKSVTNAHHNILSEAIGDEMVARRSKIYSYKRSFNAFAARLKPHEAKLLSEKEGVISVFPNKVLKLMTTRSWDFIGMPQNVKRNIGVESDMIVALLDTGIWPESPSFNDSGMGPPPRKWKGTCATGRNFTGCNNKLIGAQYFDLGGSVGPDASPVDTEGHGTHTASTAGGVAVEGASLYGIAKGTARGAVPSARIASYKVCWGNGCQDIDLLAAFDAAIADGVDVISVSIGGAGRSFSKDTMAIGAFHGLKKGILTVCSGGNGGPYPGTIQNVAPWIMTVAATTIDRKLVTSVKLGSGENITGISINTYVPKKILYPLTSGEEARNSSFPYGEASECEQGTLDRVKVKGKIVYCQGSGGDSVVPQLGAAGIIMSDEDLDDIAYALTRPGTYVSGEDGTRISKYINSTRSAQAVISKTKSTKMAAPTVASFSSRGPQNLCGNILKVRSIPHCKMPPCLFADSEIIQPDISAPGVNILAAYTKLTTLTGEEGDARLVKYNILSGTSMACPHVSGAAAYVKSFRPNWSPAAIKSAIMTTSKRLKITPIGAELASGSGQLNPKAAVNPGLIYDINLVSYISFLCKEGYQDKDIALLTGSRKYSCSSVPQAKGADGLNYPSIHLQVKEDDSDIAGVFYRTVTNVGTGSSTYKAKVTSPDGLSIKVTPNVLTFTRPNQKRSFKVTLEGKLPAIESWFLSGSLLWTDSKHKVRSPILVSSEIFDYD</sequence>
<evidence type="ECO:0000256" key="8">
    <source>
        <dbReference type="SAM" id="SignalP"/>
    </source>
</evidence>
<evidence type="ECO:0000259" key="11">
    <source>
        <dbReference type="Pfam" id="PF17766"/>
    </source>
</evidence>
<dbReference type="FunFam" id="3.30.70.80:FF:000002">
    <property type="entry name" value="Subtilisin-like protease SBT5.3"/>
    <property type="match status" value="1"/>
</dbReference>
<dbReference type="PROSITE" id="PS00138">
    <property type="entry name" value="SUBTILASE_SER"/>
    <property type="match status" value="1"/>
</dbReference>
<feature type="active site" description="Charge relay system" evidence="6 7">
    <location>
        <position position="143"/>
    </location>
</feature>
<dbReference type="InterPro" id="IPR000209">
    <property type="entry name" value="Peptidase_S8/S53_dom"/>
</dbReference>
<comment type="similarity">
    <text evidence="1 7">Belongs to the peptidase S8 family.</text>
</comment>
<proteinExistence type="inferred from homology"/>
<keyword evidence="3 8" id="KW-0732">Signal</keyword>
<evidence type="ECO:0000313" key="12">
    <source>
        <dbReference type="EMBL" id="KAL1541374.1"/>
    </source>
</evidence>
<dbReference type="Pfam" id="PF00082">
    <property type="entry name" value="Peptidase_S8"/>
    <property type="match status" value="1"/>
</dbReference>
<protein>
    <submittedName>
        <fullName evidence="12">Uncharacterized protein</fullName>
    </submittedName>
</protein>
<feature type="active site" description="Charge relay system" evidence="6 7">
    <location>
        <position position="206"/>
    </location>
</feature>
<dbReference type="SUPFAM" id="SSF52743">
    <property type="entry name" value="Subtilisin-like"/>
    <property type="match status" value="1"/>
</dbReference>
<dbReference type="InterPro" id="IPR034197">
    <property type="entry name" value="Peptidases_S8_3"/>
</dbReference>
<feature type="active site" description="Charge relay system" evidence="6 7">
    <location>
        <position position="550"/>
    </location>
</feature>
<name>A0ABD1GDT7_SALDI</name>
<dbReference type="PRINTS" id="PR00723">
    <property type="entry name" value="SUBTILISIN"/>
</dbReference>
<dbReference type="AlphaFoldDB" id="A0ABD1GDT7"/>
<dbReference type="GO" id="GO:0006508">
    <property type="term" value="P:proteolysis"/>
    <property type="evidence" value="ECO:0007669"/>
    <property type="project" value="UniProtKB-KW"/>
</dbReference>
<evidence type="ECO:0000256" key="6">
    <source>
        <dbReference type="PIRSR" id="PIRSR615500-1"/>
    </source>
</evidence>
<evidence type="ECO:0000313" key="13">
    <source>
        <dbReference type="Proteomes" id="UP001567538"/>
    </source>
</evidence>
<feature type="domain" description="Inhibitor I9" evidence="10">
    <location>
        <begin position="35"/>
        <end position="113"/>
    </location>
</feature>
<dbReference type="InterPro" id="IPR036852">
    <property type="entry name" value="Peptidase_S8/S53_dom_sf"/>
</dbReference>
<dbReference type="Gene3D" id="3.40.50.200">
    <property type="entry name" value="Peptidase S8/S53 domain"/>
    <property type="match status" value="1"/>
</dbReference>
<dbReference type="Proteomes" id="UP001567538">
    <property type="component" value="Unassembled WGS sequence"/>
</dbReference>
<dbReference type="CDD" id="cd04852">
    <property type="entry name" value="Peptidases_S8_3"/>
    <property type="match status" value="1"/>
</dbReference>
<dbReference type="InterPro" id="IPR010259">
    <property type="entry name" value="S8pro/Inhibitor_I9"/>
</dbReference>
<dbReference type="InterPro" id="IPR023828">
    <property type="entry name" value="Peptidase_S8_Ser-AS"/>
</dbReference>
<feature type="domain" description="Peptidase S8/S53" evidence="9">
    <location>
        <begin position="136"/>
        <end position="586"/>
    </location>
</feature>
<evidence type="ECO:0000256" key="7">
    <source>
        <dbReference type="PROSITE-ProRule" id="PRU01240"/>
    </source>
</evidence>
<evidence type="ECO:0000259" key="9">
    <source>
        <dbReference type="Pfam" id="PF00082"/>
    </source>
</evidence>
<dbReference type="Gene3D" id="2.60.40.2310">
    <property type="match status" value="1"/>
</dbReference>
<evidence type="ECO:0000259" key="10">
    <source>
        <dbReference type="Pfam" id="PF05922"/>
    </source>
</evidence>
<dbReference type="Pfam" id="PF05922">
    <property type="entry name" value="Inhibitor_I9"/>
    <property type="match status" value="1"/>
</dbReference>
<organism evidence="12 13">
    <name type="scientific">Salvia divinorum</name>
    <name type="common">Maria pastora</name>
    <name type="synonym">Diviner's sage</name>
    <dbReference type="NCBI Taxonomy" id="28513"/>
    <lineage>
        <taxon>Eukaryota</taxon>
        <taxon>Viridiplantae</taxon>
        <taxon>Streptophyta</taxon>
        <taxon>Embryophyta</taxon>
        <taxon>Tracheophyta</taxon>
        <taxon>Spermatophyta</taxon>
        <taxon>Magnoliopsida</taxon>
        <taxon>eudicotyledons</taxon>
        <taxon>Gunneridae</taxon>
        <taxon>Pentapetalae</taxon>
        <taxon>asterids</taxon>
        <taxon>lamiids</taxon>
        <taxon>Lamiales</taxon>
        <taxon>Lamiaceae</taxon>
        <taxon>Nepetoideae</taxon>
        <taxon>Mentheae</taxon>
        <taxon>Salviinae</taxon>
        <taxon>Salvia</taxon>
        <taxon>Salvia subgen. Calosphace</taxon>
    </lineage>
</organism>
<keyword evidence="13" id="KW-1185">Reference proteome</keyword>
<feature type="domain" description="Subtilisin-like protease fibronectin type-III" evidence="11">
    <location>
        <begin position="658"/>
        <end position="757"/>
    </location>
</feature>
<dbReference type="CDD" id="cd02120">
    <property type="entry name" value="PA_subtilisin_like"/>
    <property type="match status" value="1"/>
</dbReference>
<dbReference type="PANTHER" id="PTHR10795">
    <property type="entry name" value="PROPROTEIN CONVERTASE SUBTILISIN/KEXIN"/>
    <property type="match status" value="1"/>
</dbReference>
<evidence type="ECO:0000256" key="4">
    <source>
        <dbReference type="ARBA" id="ARBA00022801"/>
    </source>
</evidence>
<keyword evidence="4 7" id="KW-0378">Hydrolase</keyword>
<feature type="signal peptide" evidence="8">
    <location>
        <begin position="1"/>
        <end position="23"/>
    </location>
</feature>
<evidence type="ECO:0000256" key="5">
    <source>
        <dbReference type="ARBA" id="ARBA00022825"/>
    </source>
</evidence>
<dbReference type="InterPro" id="IPR037045">
    <property type="entry name" value="S8pro/Inhibitor_I9_sf"/>
</dbReference>